<accession>A0A1M5SMB3</accession>
<keyword evidence="1" id="KW-0732">Signal</keyword>
<dbReference type="RefSeq" id="WP_072725723.1">
    <property type="nucleotide sequence ID" value="NZ_FQXH01000021.1"/>
</dbReference>
<evidence type="ECO:0000313" key="3">
    <source>
        <dbReference type="Proteomes" id="UP000242520"/>
    </source>
</evidence>
<sequence>MFNKLKQFIATLLTLVMFFVPTASVFAQSINEISVTEKVYNLETDEIDIDELLDEAEDITNNLLN</sequence>
<organism evidence="2 3">
    <name type="scientific">Tepidibacter thalassicus DSM 15285</name>
    <dbReference type="NCBI Taxonomy" id="1123350"/>
    <lineage>
        <taxon>Bacteria</taxon>
        <taxon>Bacillati</taxon>
        <taxon>Bacillota</taxon>
        <taxon>Clostridia</taxon>
        <taxon>Peptostreptococcales</taxon>
        <taxon>Peptostreptococcaceae</taxon>
        <taxon>Tepidibacter</taxon>
    </lineage>
</organism>
<feature type="signal peptide" evidence="1">
    <location>
        <begin position="1"/>
        <end position="27"/>
    </location>
</feature>
<reference evidence="3" key="1">
    <citation type="submission" date="2016-11" db="EMBL/GenBank/DDBJ databases">
        <authorList>
            <person name="Varghese N."/>
            <person name="Submissions S."/>
        </authorList>
    </citation>
    <scope>NUCLEOTIDE SEQUENCE [LARGE SCALE GENOMIC DNA]</scope>
    <source>
        <strain evidence="3">DSM 15285</strain>
    </source>
</reference>
<name>A0A1M5SMB3_9FIRM</name>
<keyword evidence="3" id="KW-1185">Reference proteome</keyword>
<evidence type="ECO:0000256" key="1">
    <source>
        <dbReference type="SAM" id="SignalP"/>
    </source>
</evidence>
<protein>
    <submittedName>
        <fullName evidence="2">Uncharacterized protein</fullName>
    </submittedName>
</protein>
<feature type="chain" id="PRO_5012816100" evidence="1">
    <location>
        <begin position="28"/>
        <end position="65"/>
    </location>
</feature>
<dbReference type="EMBL" id="FQXH01000021">
    <property type="protein sequence ID" value="SHH39418.1"/>
    <property type="molecule type" value="Genomic_DNA"/>
</dbReference>
<gene>
    <name evidence="2" type="ORF">SAMN02744040_01821</name>
</gene>
<dbReference type="OrthoDB" id="9958664at2"/>
<dbReference type="AlphaFoldDB" id="A0A1M5SMB3"/>
<proteinExistence type="predicted"/>
<dbReference type="Proteomes" id="UP000242520">
    <property type="component" value="Unassembled WGS sequence"/>
</dbReference>
<evidence type="ECO:0000313" key="2">
    <source>
        <dbReference type="EMBL" id="SHH39418.1"/>
    </source>
</evidence>
<dbReference type="STRING" id="1123350.SAMN02744040_01821"/>